<dbReference type="AlphaFoldDB" id="A0A9D4H6F5"/>
<organism evidence="1 2">
    <name type="scientific">Dreissena polymorpha</name>
    <name type="common">Zebra mussel</name>
    <name type="synonym">Mytilus polymorpha</name>
    <dbReference type="NCBI Taxonomy" id="45954"/>
    <lineage>
        <taxon>Eukaryota</taxon>
        <taxon>Metazoa</taxon>
        <taxon>Spiralia</taxon>
        <taxon>Lophotrochozoa</taxon>
        <taxon>Mollusca</taxon>
        <taxon>Bivalvia</taxon>
        <taxon>Autobranchia</taxon>
        <taxon>Heteroconchia</taxon>
        <taxon>Euheterodonta</taxon>
        <taxon>Imparidentia</taxon>
        <taxon>Neoheterodontei</taxon>
        <taxon>Myida</taxon>
        <taxon>Dreissenoidea</taxon>
        <taxon>Dreissenidae</taxon>
        <taxon>Dreissena</taxon>
    </lineage>
</organism>
<proteinExistence type="predicted"/>
<dbReference type="EMBL" id="JAIWYP010000005">
    <property type="protein sequence ID" value="KAH3828390.1"/>
    <property type="molecule type" value="Genomic_DNA"/>
</dbReference>
<comment type="caution">
    <text evidence="1">The sequence shown here is derived from an EMBL/GenBank/DDBJ whole genome shotgun (WGS) entry which is preliminary data.</text>
</comment>
<accession>A0A9D4H6F5</accession>
<gene>
    <name evidence="1" type="ORF">DPMN_130348</name>
</gene>
<dbReference type="Proteomes" id="UP000828390">
    <property type="component" value="Unassembled WGS sequence"/>
</dbReference>
<evidence type="ECO:0000313" key="1">
    <source>
        <dbReference type="EMBL" id="KAH3828390.1"/>
    </source>
</evidence>
<reference evidence="1" key="2">
    <citation type="submission" date="2020-11" db="EMBL/GenBank/DDBJ databases">
        <authorList>
            <person name="McCartney M.A."/>
            <person name="Auch B."/>
            <person name="Kono T."/>
            <person name="Mallez S."/>
            <person name="Becker A."/>
            <person name="Gohl D.M."/>
            <person name="Silverstein K.A.T."/>
            <person name="Koren S."/>
            <person name="Bechman K.B."/>
            <person name="Herman A."/>
            <person name="Abrahante J.E."/>
            <person name="Garbe J."/>
        </authorList>
    </citation>
    <scope>NUCLEOTIDE SEQUENCE</scope>
    <source>
        <strain evidence="1">Duluth1</strain>
        <tissue evidence="1">Whole animal</tissue>
    </source>
</reference>
<keyword evidence="2" id="KW-1185">Reference proteome</keyword>
<reference evidence="1" key="1">
    <citation type="journal article" date="2019" name="bioRxiv">
        <title>The Genome of the Zebra Mussel, Dreissena polymorpha: A Resource for Invasive Species Research.</title>
        <authorList>
            <person name="McCartney M.A."/>
            <person name="Auch B."/>
            <person name="Kono T."/>
            <person name="Mallez S."/>
            <person name="Zhang Y."/>
            <person name="Obille A."/>
            <person name="Becker A."/>
            <person name="Abrahante J.E."/>
            <person name="Garbe J."/>
            <person name="Badalamenti J.P."/>
            <person name="Herman A."/>
            <person name="Mangelson H."/>
            <person name="Liachko I."/>
            <person name="Sullivan S."/>
            <person name="Sone E.D."/>
            <person name="Koren S."/>
            <person name="Silverstein K.A.T."/>
            <person name="Beckman K.B."/>
            <person name="Gohl D.M."/>
        </authorList>
    </citation>
    <scope>NUCLEOTIDE SEQUENCE</scope>
    <source>
        <strain evidence="1">Duluth1</strain>
        <tissue evidence="1">Whole animal</tissue>
    </source>
</reference>
<sequence>MVLDTLCVDSLNPQTSNTIILCNNLTQSTIDLSTPESLPGVTGITHLQDKIPVLIKPCT</sequence>
<name>A0A9D4H6F5_DREPO</name>
<evidence type="ECO:0000313" key="2">
    <source>
        <dbReference type="Proteomes" id="UP000828390"/>
    </source>
</evidence>
<protein>
    <submittedName>
        <fullName evidence="1">Uncharacterized protein</fullName>
    </submittedName>
</protein>